<feature type="transmembrane region" description="Helical" evidence="6">
    <location>
        <begin position="127"/>
        <end position="154"/>
    </location>
</feature>
<feature type="transmembrane region" description="Helical" evidence="6">
    <location>
        <begin position="238"/>
        <end position="261"/>
    </location>
</feature>
<feature type="transmembrane region" description="Helical" evidence="6">
    <location>
        <begin position="92"/>
        <end position="115"/>
    </location>
</feature>
<dbReference type="InterPro" id="IPR017039">
    <property type="entry name" value="Virul_fac_BrkB"/>
</dbReference>
<accession>A0AAE3DWU1</accession>
<dbReference type="PIRSF" id="PIRSF035875">
    <property type="entry name" value="RNase_BN"/>
    <property type="match status" value="1"/>
</dbReference>
<dbReference type="NCBIfam" id="TIGR00765">
    <property type="entry name" value="yihY_not_rbn"/>
    <property type="match status" value="1"/>
</dbReference>
<keyword evidence="3 6" id="KW-0812">Transmembrane</keyword>
<reference evidence="7 8" key="1">
    <citation type="submission" date="2021-10" db="EMBL/GenBank/DDBJ databases">
        <title>Anaerobic single-cell dispensing facilitates the cultivation of human gut bacteria.</title>
        <authorList>
            <person name="Afrizal A."/>
        </authorList>
    </citation>
    <scope>NUCLEOTIDE SEQUENCE [LARGE SCALE GENOMIC DNA]</scope>
    <source>
        <strain evidence="7 8">CLA-AA-H232</strain>
    </source>
</reference>
<sequence>MKTIKDIFSKIIKFILKITGDDLSIYAAQASFFIIISVIPFSMLVLSIIKLFINIDINSILHTINSFAPAAISTFLTETITDLFTKSGSVQVISVTAVSTLWLASRGVMALYTGLNKVYRSRSKNYFIGRLISILYTLAFIAALILTIVFFGFGSKLEYFINSHSPFFSTLLDFFLRGKILIFMIYLTFVFALFYKFLPKKDNRFKAQLPGAAFSAVGWMVFSFFYSIYIEHFSNYSFVYGSLAAIVFLMLWLYFCMNIFLFGAQINKMIEDGFFQK</sequence>
<gene>
    <name evidence="7" type="ORF">LKE05_01430</name>
</gene>
<dbReference type="AlphaFoldDB" id="A0AAE3DWU1"/>
<evidence type="ECO:0000313" key="8">
    <source>
        <dbReference type="Proteomes" id="UP001198242"/>
    </source>
</evidence>
<dbReference type="PANTHER" id="PTHR30213:SF0">
    <property type="entry name" value="UPF0761 MEMBRANE PROTEIN YIHY"/>
    <property type="match status" value="1"/>
</dbReference>
<dbReference type="GO" id="GO:0005886">
    <property type="term" value="C:plasma membrane"/>
    <property type="evidence" value="ECO:0007669"/>
    <property type="project" value="UniProtKB-SubCell"/>
</dbReference>
<evidence type="ECO:0000256" key="5">
    <source>
        <dbReference type="ARBA" id="ARBA00023136"/>
    </source>
</evidence>
<dbReference type="Proteomes" id="UP001198242">
    <property type="component" value="Unassembled WGS sequence"/>
</dbReference>
<name>A0AAE3DWU1_9FIRM</name>
<keyword evidence="5 6" id="KW-0472">Membrane</keyword>
<comment type="caution">
    <text evidence="7">The sequence shown here is derived from an EMBL/GenBank/DDBJ whole genome shotgun (WGS) entry which is preliminary data.</text>
</comment>
<keyword evidence="8" id="KW-1185">Reference proteome</keyword>
<comment type="subcellular location">
    <subcellularLocation>
        <location evidence="1">Cell membrane</location>
        <topology evidence="1">Multi-pass membrane protein</topology>
    </subcellularLocation>
</comment>
<organism evidence="7 8">
    <name type="scientific">Hominilimicola fabiformis</name>
    <dbReference type="NCBI Taxonomy" id="2885356"/>
    <lineage>
        <taxon>Bacteria</taxon>
        <taxon>Bacillati</taxon>
        <taxon>Bacillota</taxon>
        <taxon>Clostridia</taxon>
        <taxon>Eubacteriales</taxon>
        <taxon>Oscillospiraceae</taxon>
        <taxon>Hominilimicola</taxon>
    </lineage>
</organism>
<dbReference type="RefSeq" id="WP_117967841.1">
    <property type="nucleotide sequence ID" value="NZ_JAJEQM010000001.1"/>
</dbReference>
<evidence type="ECO:0000313" key="7">
    <source>
        <dbReference type="EMBL" id="MCC2209457.1"/>
    </source>
</evidence>
<feature type="transmembrane region" description="Helical" evidence="6">
    <location>
        <begin position="207"/>
        <end position="226"/>
    </location>
</feature>
<evidence type="ECO:0000256" key="3">
    <source>
        <dbReference type="ARBA" id="ARBA00022692"/>
    </source>
</evidence>
<dbReference type="EMBL" id="JAJEQM010000001">
    <property type="protein sequence ID" value="MCC2209457.1"/>
    <property type="molecule type" value="Genomic_DNA"/>
</dbReference>
<dbReference type="PANTHER" id="PTHR30213">
    <property type="entry name" value="INNER MEMBRANE PROTEIN YHJD"/>
    <property type="match status" value="1"/>
</dbReference>
<evidence type="ECO:0000256" key="2">
    <source>
        <dbReference type="ARBA" id="ARBA00022475"/>
    </source>
</evidence>
<proteinExistence type="predicted"/>
<evidence type="ECO:0000256" key="4">
    <source>
        <dbReference type="ARBA" id="ARBA00022989"/>
    </source>
</evidence>
<keyword evidence="2" id="KW-1003">Cell membrane</keyword>
<evidence type="ECO:0000256" key="1">
    <source>
        <dbReference type="ARBA" id="ARBA00004651"/>
    </source>
</evidence>
<feature type="transmembrane region" description="Helical" evidence="6">
    <location>
        <begin position="174"/>
        <end position="195"/>
    </location>
</feature>
<keyword evidence="4 6" id="KW-1133">Transmembrane helix</keyword>
<evidence type="ECO:0000256" key="6">
    <source>
        <dbReference type="SAM" id="Phobius"/>
    </source>
</evidence>
<feature type="transmembrane region" description="Helical" evidence="6">
    <location>
        <begin position="30"/>
        <end position="53"/>
    </location>
</feature>
<dbReference type="Pfam" id="PF03631">
    <property type="entry name" value="Virul_fac_BrkB"/>
    <property type="match status" value="1"/>
</dbReference>
<protein>
    <submittedName>
        <fullName evidence="7">YihY/virulence factor BrkB family protein</fullName>
    </submittedName>
</protein>